<gene>
    <name evidence="1" type="ORF">HaLaN_31964</name>
</gene>
<comment type="caution">
    <text evidence="1">The sequence shown here is derived from an EMBL/GenBank/DDBJ whole genome shotgun (WGS) entry which is preliminary data.</text>
</comment>
<name>A0A6A0AIY1_HAELA</name>
<dbReference type="EMBL" id="BLLF01006999">
    <property type="protein sequence ID" value="GFH32702.1"/>
    <property type="molecule type" value="Genomic_DNA"/>
</dbReference>
<keyword evidence="2" id="KW-1185">Reference proteome</keyword>
<evidence type="ECO:0000313" key="2">
    <source>
        <dbReference type="Proteomes" id="UP000485058"/>
    </source>
</evidence>
<feature type="non-terminal residue" evidence="1">
    <location>
        <position position="1"/>
    </location>
</feature>
<protein>
    <submittedName>
        <fullName evidence="1">Uncharacterized protein</fullName>
    </submittedName>
</protein>
<dbReference type="AlphaFoldDB" id="A0A6A0AIY1"/>
<evidence type="ECO:0000313" key="1">
    <source>
        <dbReference type="EMBL" id="GFH32702.1"/>
    </source>
</evidence>
<sequence>MQRIGESRWRPLELCYWPDQGALPAKGKEYPGLGYKRLRDKPPKAQQQQPAEAQSCQLYTIALRSGSNVGGRRLMCHVHWVYSTQPNNTWLLVGTTDPAQMEALVRDKGVESATIKLNERSQCSGYGGRQHPLANTTGPLANTLAAHSFTRSLPTPVALPNHTAPKHIAPPRGVYRPSAHTRTGYQRIIRPVLQVTYSNRGLRIACRSSSTNTLLPRSIAIGLWHASNLPCARIPESLAPSFNSLALYLQSLSSTDADDH</sequence>
<accession>A0A6A0AIY1</accession>
<dbReference type="Proteomes" id="UP000485058">
    <property type="component" value="Unassembled WGS sequence"/>
</dbReference>
<proteinExistence type="predicted"/>
<reference evidence="1 2" key="1">
    <citation type="submission" date="2020-02" db="EMBL/GenBank/DDBJ databases">
        <title>Draft genome sequence of Haematococcus lacustris strain NIES-144.</title>
        <authorList>
            <person name="Morimoto D."/>
            <person name="Nakagawa S."/>
            <person name="Yoshida T."/>
            <person name="Sawayama S."/>
        </authorList>
    </citation>
    <scope>NUCLEOTIDE SEQUENCE [LARGE SCALE GENOMIC DNA]</scope>
    <source>
        <strain evidence="1 2">NIES-144</strain>
    </source>
</reference>
<organism evidence="1 2">
    <name type="scientific">Haematococcus lacustris</name>
    <name type="common">Green alga</name>
    <name type="synonym">Haematococcus pluvialis</name>
    <dbReference type="NCBI Taxonomy" id="44745"/>
    <lineage>
        <taxon>Eukaryota</taxon>
        <taxon>Viridiplantae</taxon>
        <taxon>Chlorophyta</taxon>
        <taxon>core chlorophytes</taxon>
        <taxon>Chlorophyceae</taxon>
        <taxon>CS clade</taxon>
        <taxon>Chlamydomonadales</taxon>
        <taxon>Haematococcaceae</taxon>
        <taxon>Haematococcus</taxon>
    </lineage>
</organism>